<name>A0A0R6CRD2_9CAUD</name>
<keyword evidence="2" id="KW-1185">Reference proteome</keyword>
<accession>A0A0R6CRD2</accession>
<dbReference type="RefSeq" id="YP_009168393.1">
    <property type="nucleotide sequence ID" value="NC_027988.2"/>
</dbReference>
<dbReference type="KEGG" id="vg:26040336"/>
<dbReference type="GeneID" id="26040336"/>
<dbReference type="EMBL" id="KP774835">
    <property type="protein sequence ID" value="AJT60715.1"/>
    <property type="molecule type" value="Genomic_DNA"/>
</dbReference>
<proteinExistence type="predicted"/>
<protein>
    <submittedName>
        <fullName evidence="1">Uncharacterized protein</fullName>
    </submittedName>
</protein>
<dbReference type="Proteomes" id="UP000202282">
    <property type="component" value="Segment"/>
</dbReference>
<organism evidence="1 2">
    <name type="scientific">Citrobacter phage CVT22</name>
    <dbReference type="NCBI Taxonomy" id="1622234"/>
    <lineage>
        <taxon>Viruses</taxon>
        <taxon>Duplodnaviria</taxon>
        <taxon>Heunggongvirae</taxon>
        <taxon>Uroviricota</taxon>
        <taxon>Caudoviricetes</taxon>
        <taxon>Zobellviridae</taxon>
        <taxon>Citrovirus</taxon>
        <taxon>Citrovirus coptotermitis</taxon>
    </lineage>
</organism>
<dbReference type="OrthoDB" id="29281at10239"/>
<evidence type="ECO:0000313" key="1">
    <source>
        <dbReference type="EMBL" id="AJT60715.1"/>
    </source>
</evidence>
<evidence type="ECO:0000313" key="2">
    <source>
        <dbReference type="Proteomes" id="UP000202282"/>
    </source>
</evidence>
<sequence>MTEVYKDYRIVLDGFGMYKILNMGKGALPKHLSGKYTTPTFAKSAIDGYLAIKGE</sequence>
<reference evidence="1 2" key="1">
    <citation type="journal article" date="2015" name="Genome Announc.">
        <title>Complete Genome Sequence of Citrobacter Phage CVT22 Isolated from the Gut of the Formosan Subterranean Termite, Coptotermes formosanus Shiraki.</title>
        <authorList>
            <person name="Tikhe C.V."/>
            <person name="Martin T.M."/>
            <person name="Gissendanner C.R."/>
            <person name="Husseneder C."/>
        </authorList>
    </citation>
    <scope>NUCLEOTIDE SEQUENCE [LARGE SCALE GENOMIC DNA]</scope>
</reference>